<sequence>MDQTPRTNNHHKRSCLITLEEIGEKIKAAVWVQSIQNRLLSLLRSPPYKSYRVRKLLENLSEMGSRSQPIPIEISPLKQDPAWKHVQMFKDEGKVQLKCKYCLKLFKGGGIHRIKEHLANRKGNAPCCPRVPQDVKNQMLQSLEVIAVKSGKKQKDANGVKNLEQSELGSLHVVSQSNLNTGLQLHSPQNLVEQSPLGNLHVASRLNLNTGLQLHSPQNLVEQSPPGFIRPQDEGMRSRVSDKKKKGRVENSSSTLAPLPLDTCPPITNDLNRVSTVDTDQVHMAIGRFLYDIGAPLDAVNSSYFQPMIDVIASKWLGLQATSYHDLRGWILKNSGEEMSGFLDRHKAAWGKTGCSILIDEWMTATGTILINILVYCAEATVFLKTYDVSNIFTSVDALYELLKEVVEEVGVRNVVQVISDCADHYIAAGKRLTETYPTMYWTPCAARPVNLILEDIGKVKYTGGVDLVQPSHTRSATDFTSLKTMVSLKDTLQGMVTSQEWVDCVLSKTPEGIVMMDIILSQSFWSSCSTLVLLTDPLVGVLRMVHSHERPSVGYILAGIYRAKEAIKRVLVEKKEYMLYWKIIDNRWDQLLQHPLHEASFFLNPKYYYSLKGDVHDKIPSGMLDCIERLVPDIKVQDKINKEMIRYRNVAGDFGRNMAVRARHTLLPAEWWSTYAGDCPNLARVAIRILSQNCSATGCKRDPIPFEQIHKTRNRLEHQRLSDLVFVQYNLRLQQIKLQKNTEPGAMDPISLESCNFAQEWVAEKEEFFEEGDSNWAALKQPVGNTMPLEWVTQNVDQDIQDDLFEDLFAGQKTNWPELVCLSAEEAQNKIKEDMHAVQIQVVPPDHFVTMDFNQSRVRLYLDSSDKVSRTPQLG</sequence>
<evidence type="ECO:0000259" key="12">
    <source>
        <dbReference type="PROSITE" id="PS50808"/>
    </source>
</evidence>
<organism evidence="13 14">
    <name type="scientific">Papaver somniferum</name>
    <name type="common">Opium poppy</name>
    <dbReference type="NCBI Taxonomy" id="3469"/>
    <lineage>
        <taxon>Eukaryota</taxon>
        <taxon>Viridiplantae</taxon>
        <taxon>Streptophyta</taxon>
        <taxon>Embryophyta</taxon>
        <taxon>Tracheophyta</taxon>
        <taxon>Spermatophyta</taxon>
        <taxon>Magnoliopsida</taxon>
        <taxon>Ranunculales</taxon>
        <taxon>Papaveraceae</taxon>
        <taxon>Papaveroideae</taxon>
        <taxon>Papaver</taxon>
    </lineage>
</organism>
<protein>
    <recommendedName>
        <fullName evidence="12">BED-type domain-containing protein</fullName>
    </recommendedName>
</protein>
<comment type="similarity">
    <text evidence="2">Belongs to the protease inhibitor I13 (potato type I serine protease inhibitor) family.</text>
</comment>
<dbReference type="AlphaFoldDB" id="A0A4Y7KEV8"/>
<dbReference type="InterPro" id="IPR007021">
    <property type="entry name" value="DUF659"/>
</dbReference>
<dbReference type="GO" id="GO:0009611">
    <property type="term" value="P:response to wounding"/>
    <property type="evidence" value="ECO:0007669"/>
    <property type="project" value="InterPro"/>
</dbReference>
<evidence type="ECO:0000256" key="6">
    <source>
        <dbReference type="ARBA" id="ARBA00022833"/>
    </source>
</evidence>
<dbReference type="InterPro" id="IPR012337">
    <property type="entry name" value="RNaseH-like_sf"/>
</dbReference>
<gene>
    <name evidence="13" type="ORF">C5167_033866</name>
</gene>
<evidence type="ECO:0000313" key="14">
    <source>
        <dbReference type="Proteomes" id="UP000316621"/>
    </source>
</evidence>
<dbReference type="Pfam" id="PF04937">
    <property type="entry name" value="DUF659"/>
    <property type="match status" value="1"/>
</dbReference>
<dbReference type="Gene3D" id="3.30.10.10">
    <property type="entry name" value="Trypsin Inhibitor V, subunit A"/>
    <property type="match status" value="1"/>
</dbReference>
<dbReference type="Proteomes" id="UP000316621">
    <property type="component" value="Chromosome 7"/>
</dbReference>
<keyword evidence="8" id="KW-0238">DNA-binding</keyword>
<dbReference type="EMBL" id="CM010721">
    <property type="protein sequence ID" value="RZC70701.1"/>
    <property type="molecule type" value="Genomic_DNA"/>
</dbReference>
<reference evidence="13 14" key="1">
    <citation type="journal article" date="2018" name="Science">
        <title>The opium poppy genome and morphinan production.</title>
        <authorList>
            <person name="Guo L."/>
            <person name="Winzer T."/>
            <person name="Yang X."/>
            <person name="Li Y."/>
            <person name="Ning Z."/>
            <person name="He Z."/>
            <person name="Teodor R."/>
            <person name="Lu Y."/>
            <person name="Bowser T.A."/>
            <person name="Graham I.A."/>
            <person name="Ye K."/>
        </authorList>
    </citation>
    <scope>NUCLEOTIDE SEQUENCE [LARGE SCALE GENOMIC DNA]</scope>
    <source>
        <strain evidence="14">cv. HN1</strain>
        <tissue evidence="13">Leaves</tissue>
    </source>
</reference>
<evidence type="ECO:0000256" key="7">
    <source>
        <dbReference type="ARBA" id="ARBA00022900"/>
    </source>
</evidence>
<dbReference type="InterPro" id="IPR000864">
    <property type="entry name" value="Prot_inh_pot1"/>
</dbReference>
<dbReference type="SUPFAM" id="SSF53098">
    <property type="entry name" value="Ribonuclease H-like"/>
    <property type="match status" value="1"/>
</dbReference>
<evidence type="ECO:0000256" key="8">
    <source>
        <dbReference type="ARBA" id="ARBA00023125"/>
    </source>
</evidence>
<evidence type="ECO:0000256" key="10">
    <source>
        <dbReference type="PROSITE-ProRule" id="PRU00027"/>
    </source>
</evidence>
<dbReference type="Gramene" id="RZC70701">
    <property type="protein sequence ID" value="RZC70701"/>
    <property type="gene ID" value="C5167_033866"/>
</dbReference>
<dbReference type="GO" id="GO:0008270">
    <property type="term" value="F:zinc ion binding"/>
    <property type="evidence" value="ECO:0007669"/>
    <property type="project" value="UniProtKB-KW"/>
</dbReference>
<accession>A0A4Y7KEV8</accession>
<dbReference type="Pfam" id="PF05699">
    <property type="entry name" value="Dimer_Tnp_hAT"/>
    <property type="match status" value="1"/>
</dbReference>
<dbReference type="InterPro" id="IPR036354">
    <property type="entry name" value="Prot_inh_pot1_sf"/>
</dbReference>
<dbReference type="OMA" id="ICSESFW"/>
<dbReference type="PANTHER" id="PTHR32166">
    <property type="entry name" value="OSJNBA0013A04.12 PROTEIN"/>
    <property type="match status" value="1"/>
</dbReference>
<keyword evidence="6" id="KW-0862">Zinc</keyword>
<keyword evidence="14" id="KW-1185">Reference proteome</keyword>
<dbReference type="InterPro" id="IPR008906">
    <property type="entry name" value="HATC_C_dom"/>
</dbReference>
<keyword evidence="9" id="KW-0539">Nucleus</keyword>
<dbReference type="GO" id="GO:0003677">
    <property type="term" value="F:DNA binding"/>
    <property type="evidence" value="ECO:0007669"/>
    <property type="project" value="UniProtKB-KW"/>
</dbReference>
<name>A0A4Y7KEV8_PAPSO</name>
<dbReference type="GO" id="GO:0046983">
    <property type="term" value="F:protein dimerization activity"/>
    <property type="evidence" value="ECO:0007669"/>
    <property type="project" value="InterPro"/>
</dbReference>
<dbReference type="GO" id="GO:0005634">
    <property type="term" value="C:nucleus"/>
    <property type="evidence" value="ECO:0007669"/>
    <property type="project" value="UniProtKB-SubCell"/>
</dbReference>
<evidence type="ECO:0000313" key="13">
    <source>
        <dbReference type="EMBL" id="RZC70701.1"/>
    </source>
</evidence>
<comment type="subcellular location">
    <subcellularLocation>
        <location evidence="1">Nucleus</location>
    </subcellularLocation>
</comment>
<dbReference type="STRING" id="3469.A0A4Y7KEV8"/>
<feature type="domain" description="BED-type" evidence="12">
    <location>
        <begin position="77"/>
        <end position="135"/>
    </location>
</feature>
<keyword evidence="7" id="KW-0722">Serine protease inhibitor</keyword>
<keyword evidence="4" id="KW-0479">Metal-binding</keyword>
<dbReference type="InterPro" id="IPR003656">
    <property type="entry name" value="Znf_BED"/>
</dbReference>
<evidence type="ECO:0000256" key="11">
    <source>
        <dbReference type="SAM" id="MobiDB-lite"/>
    </source>
</evidence>
<evidence type="ECO:0000256" key="1">
    <source>
        <dbReference type="ARBA" id="ARBA00004123"/>
    </source>
</evidence>
<dbReference type="PANTHER" id="PTHR32166:SF88">
    <property type="entry name" value="HAT TRANSPOSON SUPERFAMILY"/>
    <property type="match status" value="1"/>
</dbReference>
<dbReference type="Pfam" id="PF00280">
    <property type="entry name" value="potato_inhibit"/>
    <property type="match status" value="1"/>
</dbReference>
<proteinExistence type="inferred from homology"/>
<dbReference type="PROSITE" id="PS50808">
    <property type="entry name" value="ZF_BED"/>
    <property type="match status" value="1"/>
</dbReference>
<evidence type="ECO:0000256" key="3">
    <source>
        <dbReference type="ARBA" id="ARBA00022690"/>
    </source>
</evidence>
<evidence type="ECO:0000256" key="5">
    <source>
        <dbReference type="ARBA" id="ARBA00022771"/>
    </source>
</evidence>
<dbReference type="GO" id="GO:0004867">
    <property type="term" value="F:serine-type endopeptidase inhibitor activity"/>
    <property type="evidence" value="ECO:0007669"/>
    <property type="project" value="UniProtKB-KW"/>
</dbReference>
<evidence type="ECO:0000256" key="9">
    <source>
        <dbReference type="ARBA" id="ARBA00023242"/>
    </source>
</evidence>
<feature type="compositionally biased region" description="Basic and acidic residues" evidence="11">
    <location>
        <begin position="231"/>
        <end position="241"/>
    </location>
</feature>
<keyword evidence="5 10" id="KW-0863">Zinc-finger</keyword>
<evidence type="ECO:0000256" key="4">
    <source>
        <dbReference type="ARBA" id="ARBA00022723"/>
    </source>
</evidence>
<dbReference type="SUPFAM" id="SSF54654">
    <property type="entry name" value="CI-2 family of serine protease inhibitors"/>
    <property type="match status" value="1"/>
</dbReference>
<feature type="region of interest" description="Disordered" evidence="11">
    <location>
        <begin position="219"/>
        <end position="261"/>
    </location>
</feature>
<evidence type="ECO:0000256" key="2">
    <source>
        <dbReference type="ARBA" id="ARBA00008210"/>
    </source>
</evidence>
<keyword evidence="3" id="KW-0646">Protease inhibitor</keyword>